<sequence>MVMREQEANVRSSPQESCHRLGRSRSQLKSLPDLNSKGMISSAQSAKRPPLQCAPVTGPPRPAPLHDPCTHSQHTQPRLERLTHRKCQMSRIGMPYTRLTASRQNPWAMMLGDAASAAVSRSLLPLGPRRAPPAPPVAMATLPGDIRPDLYGE</sequence>
<dbReference type="Proteomes" id="UP000837857">
    <property type="component" value="Chromosome 15"/>
</dbReference>
<proteinExistence type="predicted"/>
<reference evidence="2" key="1">
    <citation type="submission" date="2022-03" db="EMBL/GenBank/DDBJ databases">
        <authorList>
            <person name="Martin H S."/>
        </authorList>
    </citation>
    <scope>NUCLEOTIDE SEQUENCE</scope>
</reference>
<name>A0ABN8HY71_9NEOP</name>
<feature type="region of interest" description="Disordered" evidence="1">
    <location>
        <begin position="1"/>
        <end position="84"/>
    </location>
</feature>
<gene>
    <name evidence="2" type="ORF">IPOD504_LOCUS4297</name>
</gene>
<accession>A0ABN8HY71</accession>
<feature type="non-terminal residue" evidence="2">
    <location>
        <position position="153"/>
    </location>
</feature>
<evidence type="ECO:0000313" key="3">
    <source>
        <dbReference type="Proteomes" id="UP000837857"/>
    </source>
</evidence>
<feature type="region of interest" description="Disordered" evidence="1">
    <location>
        <begin position="127"/>
        <end position="153"/>
    </location>
</feature>
<protein>
    <submittedName>
        <fullName evidence="2">Uncharacterized protein</fullName>
    </submittedName>
</protein>
<dbReference type="EMBL" id="OW152827">
    <property type="protein sequence ID" value="CAH2043444.1"/>
    <property type="molecule type" value="Genomic_DNA"/>
</dbReference>
<keyword evidence="3" id="KW-1185">Reference proteome</keyword>
<evidence type="ECO:0000313" key="2">
    <source>
        <dbReference type="EMBL" id="CAH2043444.1"/>
    </source>
</evidence>
<organism evidence="2 3">
    <name type="scientific">Iphiclides podalirius</name>
    <name type="common">scarce swallowtail</name>
    <dbReference type="NCBI Taxonomy" id="110791"/>
    <lineage>
        <taxon>Eukaryota</taxon>
        <taxon>Metazoa</taxon>
        <taxon>Ecdysozoa</taxon>
        <taxon>Arthropoda</taxon>
        <taxon>Hexapoda</taxon>
        <taxon>Insecta</taxon>
        <taxon>Pterygota</taxon>
        <taxon>Neoptera</taxon>
        <taxon>Endopterygota</taxon>
        <taxon>Lepidoptera</taxon>
        <taxon>Glossata</taxon>
        <taxon>Ditrysia</taxon>
        <taxon>Papilionoidea</taxon>
        <taxon>Papilionidae</taxon>
        <taxon>Papilioninae</taxon>
        <taxon>Iphiclides</taxon>
    </lineage>
</organism>
<evidence type="ECO:0000256" key="1">
    <source>
        <dbReference type="SAM" id="MobiDB-lite"/>
    </source>
</evidence>